<keyword evidence="7" id="KW-1133">Transmembrane helix</keyword>
<dbReference type="Pfam" id="PF00743">
    <property type="entry name" value="FMO-like"/>
    <property type="match status" value="1"/>
</dbReference>
<evidence type="ECO:0000256" key="3">
    <source>
        <dbReference type="ARBA" id="ARBA00022630"/>
    </source>
</evidence>
<dbReference type="EMBL" id="KN817542">
    <property type="protein sequence ID" value="KJA23555.1"/>
    <property type="molecule type" value="Genomic_DNA"/>
</dbReference>
<feature type="transmembrane region" description="Helical" evidence="7">
    <location>
        <begin position="50"/>
        <end position="70"/>
    </location>
</feature>
<dbReference type="InterPro" id="IPR011701">
    <property type="entry name" value="MFS"/>
</dbReference>
<dbReference type="AlphaFoldDB" id="A0A0D2PVH9"/>
<evidence type="ECO:0000256" key="2">
    <source>
        <dbReference type="ARBA" id="ARBA00010139"/>
    </source>
</evidence>
<evidence type="ECO:0000256" key="5">
    <source>
        <dbReference type="ARBA" id="ARBA00023002"/>
    </source>
</evidence>
<reference evidence="9" key="1">
    <citation type="submission" date="2014-04" db="EMBL/GenBank/DDBJ databases">
        <title>Evolutionary Origins and Diversification of the Mycorrhizal Mutualists.</title>
        <authorList>
            <consortium name="DOE Joint Genome Institute"/>
            <consortium name="Mycorrhizal Genomics Consortium"/>
            <person name="Kohler A."/>
            <person name="Kuo A."/>
            <person name="Nagy L.G."/>
            <person name="Floudas D."/>
            <person name="Copeland A."/>
            <person name="Barry K.W."/>
            <person name="Cichocki N."/>
            <person name="Veneault-Fourrey C."/>
            <person name="LaButti K."/>
            <person name="Lindquist E.A."/>
            <person name="Lipzen A."/>
            <person name="Lundell T."/>
            <person name="Morin E."/>
            <person name="Murat C."/>
            <person name="Riley R."/>
            <person name="Ohm R."/>
            <person name="Sun H."/>
            <person name="Tunlid A."/>
            <person name="Henrissat B."/>
            <person name="Grigoriev I.V."/>
            <person name="Hibbett D.S."/>
            <person name="Martin F."/>
        </authorList>
    </citation>
    <scope>NUCLEOTIDE SEQUENCE [LARGE SCALE GENOMIC DNA]</scope>
    <source>
        <strain evidence="9">FD-334 SS-4</strain>
    </source>
</reference>
<dbReference type="GO" id="GO:0016020">
    <property type="term" value="C:membrane"/>
    <property type="evidence" value="ECO:0007669"/>
    <property type="project" value="UniProtKB-SubCell"/>
</dbReference>
<keyword evidence="9" id="KW-1185">Reference proteome</keyword>
<feature type="transmembrane region" description="Helical" evidence="7">
    <location>
        <begin position="323"/>
        <end position="343"/>
    </location>
</feature>
<feature type="region of interest" description="Disordered" evidence="6">
    <location>
        <begin position="1"/>
        <end position="23"/>
    </location>
</feature>
<dbReference type="GO" id="GO:0004499">
    <property type="term" value="F:N,N-dimethylaniline monooxygenase activity"/>
    <property type="evidence" value="ECO:0007669"/>
    <property type="project" value="InterPro"/>
</dbReference>
<feature type="transmembrane region" description="Helical" evidence="7">
    <location>
        <begin position="148"/>
        <end position="166"/>
    </location>
</feature>
<gene>
    <name evidence="8" type="ORF">HYPSUDRAFT_201281</name>
</gene>
<comment type="subcellular location">
    <subcellularLocation>
        <location evidence="1">Membrane</location>
        <topology evidence="1">Multi-pass membrane protein</topology>
    </subcellularLocation>
</comment>
<keyword evidence="5" id="KW-0560">Oxidoreductase</keyword>
<dbReference type="GO" id="GO:0050660">
    <property type="term" value="F:flavin adenine dinucleotide binding"/>
    <property type="evidence" value="ECO:0007669"/>
    <property type="project" value="InterPro"/>
</dbReference>
<dbReference type="FunFam" id="1.20.1250.20:FF:000034">
    <property type="entry name" value="MFS general substrate transporter"/>
    <property type="match status" value="1"/>
</dbReference>
<feature type="transmembrane region" description="Helical" evidence="7">
    <location>
        <begin position="283"/>
        <end position="303"/>
    </location>
</feature>
<dbReference type="Proteomes" id="UP000054270">
    <property type="component" value="Unassembled WGS sequence"/>
</dbReference>
<evidence type="ECO:0000256" key="7">
    <source>
        <dbReference type="SAM" id="Phobius"/>
    </source>
</evidence>
<keyword evidence="7" id="KW-0472">Membrane</keyword>
<dbReference type="Gene3D" id="3.50.50.60">
    <property type="entry name" value="FAD/NAD(P)-binding domain"/>
    <property type="match status" value="2"/>
</dbReference>
<dbReference type="SUPFAM" id="SSF51905">
    <property type="entry name" value="FAD/NAD(P)-binding domain"/>
    <property type="match status" value="2"/>
</dbReference>
<dbReference type="Gene3D" id="1.20.1250.20">
    <property type="entry name" value="MFS general substrate transporter like domains"/>
    <property type="match status" value="1"/>
</dbReference>
<evidence type="ECO:0000256" key="4">
    <source>
        <dbReference type="ARBA" id="ARBA00022827"/>
    </source>
</evidence>
<evidence type="ECO:0000256" key="1">
    <source>
        <dbReference type="ARBA" id="ARBA00004141"/>
    </source>
</evidence>
<dbReference type="InterPro" id="IPR020946">
    <property type="entry name" value="Flavin_mOase-like"/>
</dbReference>
<dbReference type="PANTHER" id="PTHR42877:SF8">
    <property type="entry name" value="MONOOXYGENASE"/>
    <property type="match status" value="1"/>
</dbReference>
<dbReference type="InterPro" id="IPR051209">
    <property type="entry name" value="FAD-bind_Monooxygenase_sf"/>
</dbReference>
<evidence type="ECO:0000256" key="6">
    <source>
        <dbReference type="SAM" id="MobiDB-lite"/>
    </source>
</evidence>
<evidence type="ECO:0008006" key="10">
    <source>
        <dbReference type="Google" id="ProtNLM"/>
    </source>
</evidence>
<evidence type="ECO:0000313" key="8">
    <source>
        <dbReference type="EMBL" id="KJA23555.1"/>
    </source>
</evidence>
<feature type="transmembrane region" description="Helical" evidence="7">
    <location>
        <begin position="178"/>
        <end position="199"/>
    </location>
</feature>
<dbReference type="PANTHER" id="PTHR42877">
    <property type="entry name" value="L-ORNITHINE N(5)-MONOOXYGENASE-RELATED"/>
    <property type="match status" value="1"/>
</dbReference>
<evidence type="ECO:0000313" key="9">
    <source>
        <dbReference type="Proteomes" id="UP000054270"/>
    </source>
</evidence>
<dbReference type="GO" id="GO:0022857">
    <property type="term" value="F:transmembrane transporter activity"/>
    <property type="evidence" value="ECO:0007669"/>
    <property type="project" value="InterPro"/>
</dbReference>
<dbReference type="SUPFAM" id="SSF103473">
    <property type="entry name" value="MFS general substrate transporter"/>
    <property type="match status" value="1"/>
</dbReference>
<accession>A0A0D2PVH9</accession>
<sequence>MATTPEKRGSSPASDPEVTSENEKARITVYNTDVDTSAVDEKKLLWKMDLALIPWLSFLYLLSFLDRTSIGNAKLYNLEQDLHMSDKQYLLSLTIFFFSYAFFEVPSNVFLKRLRPSLWLSFLMFFWGVVMTLQGVVHNYPQLLGLRWLLGMFEAGLFPGVNYYLSCWYKRSEFGLRAAIFFSAATVSGAFGGLLAAAISNMAGIGGRPAWAWIFILEGLLTVIAGAMSFWIIQDFPDTAKFLTEAERTVVIRRLQQDNQFSAAGEKFKFKYVIMSMKDWKTWLGMLVYMGADMPLYAFSLFLPSIINQYRASDKPWYPLGHGLVLMYIGIGIITSILFLVFLNRENARRERGERDEYIDDQPETHLPENLKNGRYSTMDDAKRDKGASGLLLAYKLQRSFENFELTIYDKNEDISGTWLENTYPGCACDIPAHVYTYTFEPNPQWSSVYAGSAEIRDYFVSFAKKYELYKYIKVKHQVTGAIWNDKAIRWEVEILDLTYGTAIRDSCDILVNAAGVLNAWKWPAIPGLHDFKGTLLHTARWDSSVDLEGKHVGLIGNGSSALQVLPSISSTVSKITTFIREPTWVAPAQAIEARKYPEEERKLYATDPQAHLEYRKMLESGINGIFGVFIDGSVAQKMTADGMAASMRDKLQNKDLENLVIPTFPVGCRRFTPGINYLETIASDVVDVVYGEIEKITEKGCLSANGEEYPVDVLICATGFDTSYIPRFPLIGSGGKNLADVWAKEPKSYLGVAAHDFPNYLMVIGPNSPIGNGPVLIGMEAQVDYILQLMNRWQTENIHSFSPKMEAVEDFIAFKDEFMKSTVWETGCRSWYKSGSISGKVTALWPGSTLHYLEAIANPRYEDWDFKYVGNRFAFLGNGRSQVESDSTADWAYYIRNKDDGPHFSRIKQTKIASKSGTVDRAEKADGAVAVI</sequence>
<keyword evidence="7" id="KW-0812">Transmembrane</keyword>
<dbReference type="OrthoDB" id="66881at2759"/>
<feature type="transmembrane region" description="Helical" evidence="7">
    <location>
        <begin position="211"/>
        <end position="233"/>
    </location>
</feature>
<organism evidence="8 9">
    <name type="scientific">Hypholoma sublateritium (strain FD-334 SS-4)</name>
    <dbReference type="NCBI Taxonomy" id="945553"/>
    <lineage>
        <taxon>Eukaryota</taxon>
        <taxon>Fungi</taxon>
        <taxon>Dikarya</taxon>
        <taxon>Basidiomycota</taxon>
        <taxon>Agaricomycotina</taxon>
        <taxon>Agaricomycetes</taxon>
        <taxon>Agaricomycetidae</taxon>
        <taxon>Agaricales</taxon>
        <taxon>Agaricineae</taxon>
        <taxon>Strophariaceae</taxon>
        <taxon>Hypholoma</taxon>
    </lineage>
</organism>
<dbReference type="InterPro" id="IPR036188">
    <property type="entry name" value="FAD/NAD-bd_sf"/>
</dbReference>
<keyword evidence="3" id="KW-0285">Flavoprotein</keyword>
<comment type="similarity">
    <text evidence="2">Belongs to the FAD-binding monooxygenase family.</text>
</comment>
<dbReference type="InterPro" id="IPR036259">
    <property type="entry name" value="MFS_trans_sf"/>
</dbReference>
<feature type="transmembrane region" description="Helical" evidence="7">
    <location>
        <begin position="90"/>
        <end position="111"/>
    </location>
</feature>
<dbReference type="Pfam" id="PF07690">
    <property type="entry name" value="MFS_1"/>
    <property type="match status" value="1"/>
</dbReference>
<proteinExistence type="inferred from homology"/>
<keyword evidence="4" id="KW-0274">FAD</keyword>
<name>A0A0D2PVH9_HYPSF</name>
<feature type="transmembrane region" description="Helical" evidence="7">
    <location>
        <begin position="118"/>
        <end position="136"/>
    </location>
</feature>
<dbReference type="GO" id="GO:0050661">
    <property type="term" value="F:NADP binding"/>
    <property type="evidence" value="ECO:0007669"/>
    <property type="project" value="InterPro"/>
</dbReference>
<protein>
    <recommendedName>
        <fullName evidence="10">Major facilitator superfamily (MFS) profile domain-containing protein</fullName>
    </recommendedName>
</protein>